<keyword evidence="2 9" id="KW-0813">Transport</keyword>
<evidence type="ECO:0000256" key="2">
    <source>
        <dbReference type="ARBA" id="ARBA00022448"/>
    </source>
</evidence>
<dbReference type="EMBL" id="CAJZBQ010000027">
    <property type="protein sequence ID" value="CAG9320867.1"/>
    <property type="molecule type" value="Genomic_DNA"/>
</dbReference>
<dbReference type="Proteomes" id="UP001162131">
    <property type="component" value="Unassembled WGS sequence"/>
</dbReference>
<gene>
    <name evidence="11" type="ORF">BSTOLATCC_MIC27444</name>
</gene>
<dbReference type="InterPro" id="IPR004217">
    <property type="entry name" value="Tim10-like"/>
</dbReference>
<dbReference type="GO" id="GO:0015031">
    <property type="term" value="P:protein transport"/>
    <property type="evidence" value="ECO:0007669"/>
    <property type="project" value="UniProtKB-KW"/>
</dbReference>
<name>A0AAU9J9B2_9CILI</name>
<evidence type="ECO:0000256" key="1">
    <source>
        <dbReference type="ARBA" id="ARBA00006720"/>
    </source>
</evidence>
<keyword evidence="6 9" id="KW-0811">Translocation</keyword>
<evidence type="ECO:0000313" key="12">
    <source>
        <dbReference type="Proteomes" id="UP001162131"/>
    </source>
</evidence>
<dbReference type="Pfam" id="PF02953">
    <property type="entry name" value="zf-Tim10_DDP"/>
    <property type="match status" value="1"/>
</dbReference>
<evidence type="ECO:0000256" key="3">
    <source>
        <dbReference type="ARBA" id="ARBA00022723"/>
    </source>
</evidence>
<evidence type="ECO:0000256" key="5">
    <source>
        <dbReference type="ARBA" id="ARBA00022927"/>
    </source>
</evidence>
<keyword evidence="8 9" id="KW-1015">Disulfide bond</keyword>
<evidence type="ECO:0000256" key="6">
    <source>
        <dbReference type="ARBA" id="ARBA00023010"/>
    </source>
</evidence>
<dbReference type="PANTHER" id="PTHR11038">
    <property type="entry name" value="MITOCHONDRIAL IMPORT INNER MEMBRANE TRANSLOCASE SUBUNIT TIM10"/>
    <property type="match status" value="1"/>
</dbReference>
<reference evidence="11" key="1">
    <citation type="submission" date="2021-09" db="EMBL/GenBank/DDBJ databases">
        <authorList>
            <consortium name="AG Swart"/>
            <person name="Singh M."/>
            <person name="Singh A."/>
            <person name="Seah K."/>
            <person name="Emmerich C."/>
        </authorList>
    </citation>
    <scope>NUCLEOTIDE SEQUENCE</scope>
    <source>
        <strain evidence="11">ATCC30299</strain>
    </source>
</reference>
<dbReference type="GO" id="GO:0046872">
    <property type="term" value="F:metal ion binding"/>
    <property type="evidence" value="ECO:0007669"/>
    <property type="project" value="UniProtKB-KW"/>
</dbReference>
<feature type="domain" description="Tim10-like" evidence="10">
    <location>
        <begin position="10"/>
        <end position="65"/>
    </location>
</feature>
<evidence type="ECO:0000256" key="8">
    <source>
        <dbReference type="ARBA" id="ARBA00023157"/>
    </source>
</evidence>
<evidence type="ECO:0000256" key="7">
    <source>
        <dbReference type="ARBA" id="ARBA00023128"/>
    </source>
</evidence>
<evidence type="ECO:0000256" key="9">
    <source>
        <dbReference type="RuleBase" id="RU367043"/>
    </source>
</evidence>
<sequence length="74" mass="8529">MSQEISAMKMAKLNAAFLKKMQDACWKICIPHKTESDLNTGEKLCLDRCAAKYYETNDLISKYYTQDKNSQVTQ</sequence>
<keyword evidence="5 9" id="KW-0653">Protein transport</keyword>
<dbReference type="InterPro" id="IPR035427">
    <property type="entry name" value="Tim10-like_dom_sf"/>
</dbReference>
<dbReference type="PANTHER" id="PTHR11038:SF16">
    <property type="entry name" value="MITOCHONDRIAL IMPORT INNER MEMBRANE TRANSLOCASE SUBUNIT TIM10"/>
    <property type="match status" value="1"/>
</dbReference>
<dbReference type="SUPFAM" id="SSF144122">
    <property type="entry name" value="Tim10-like"/>
    <property type="match status" value="1"/>
</dbReference>
<accession>A0AAU9J9B2</accession>
<keyword evidence="9" id="KW-0472">Membrane</keyword>
<comment type="subunit">
    <text evidence="9">Heterohexamer.</text>
</comment>
<keyword evidence="9" id="KW-0999">Mitochondrion inner membrane</keyword>
<dbReference type="Gene3D" id="1.10.287.810">
    <property type="entry name" value="Mitochondrial import inner membrane translocase subunit tim13 like domains"/>
    <property type="match status" value="1"/>
</dbReference>
<comment type="function">
    <text evidence="9">Mitochondrial intermembrane chaperone that participates in the import and insertion of some multi-pass transmembrane proteins into the mitochondrial inner membrane. Also required for the transfer of beta-barrel precursors from the TOM complex to the sorting and assembly machinery (SAM complex) of the outer membrane. Acts as a chaperone-like protein that protects the hydrophobic precursors from aggregation and guide them through the mitochondrial intermembrane space.</text>
</comment>
<dbReference type="GO" id="GO:0005743">
    <property type="term" value="C:mitochondrial inner membrane"/>
    <property type="evidence" value="ECO:0007669"/>
    <property type="project" value="UniProtKB-SubCell"/>
</dbReference>
<evidence type="ECO:0000259" key="10">
    <source>
        <dbReference type="Pfam" id="PF02953"/>
    </source>
</evidence>
<keyword evidence="9" id="KW-0143">Chaperone</keyword>
<comment type="caution">
    <text evidence="11">The sequence shown here is derived from an EMBL/GenBank/DDBJ whole genome shotgun (WGS) entry which is preliminary data.</text>
</comment>
<keyword evidence="12" id="KW-1185">Reference proteome</keyword>
<comment type="similarity">
    <text evidence="1 9">Belongs to the small Tim family.</text>
</comment>
<dbReference type="GO" id="GO:0045039">
    <property type="term" value="P:protein insertion into mitochondrial inner membrane"/>
    <property type="evidence" value="ECO:0007669"/>
    <property type="project" value="UniProtKB-ARBA"/>
</dbReference>
<keyword evidence="4" id="KW-0862">Zinc</keyword>
<keyword evidence="7 9" id="KW-0496">Mitochondrion</keyword>
<comment type="domain">
    <text evidence="9">The twin CX3C motif contains 4 conserved Cys residues that form 2 disulfide bonds in the mitochondrial intermembrane space.</text>
</comment>
<evidence type="ECO:0000256" key="4">
    <source>
        <dbReference type="ARBA" id="ARBA00022833"/>
    </source>
</evidence>
<dbReference type="AlphaFoldDB" id="A0AAU9J9B2"/>
<organism evidence="11 12">
    <name type="scientific">Blepharisma stoltei</name>
    <dbReference type="NCBI Taxonomy" id="1481888"/>
    <lineage>
        <taxon>Eukaryota</taxon>
        <taxon>Sar</taxon>
        <taxon>Alveolata</taxon>
        <taxon>Ciliophora</taxon>
        <taxon>Postciliodesmatophora</taxon>
        <taxon>Heterotrichea</taxon>
        <taxon>Heterotrichida</taxon>
        <taxon>Blepharismidae</taxon>
        <taxon>Blepharisma</taxon>
    </lineage>
</organism>
<comment type="subcellular location">
    <subcellularLocation>
        <location evidence="9">Mitochondrion inner membrane</location>
        <topology evidence="9">Peripheral membrane protein</topology>
        <orientation evidence="9">Intermembrane side</orientation>
    </subcellularLocation>
</comment>
<protein>
    <recommendedName>
        <fullName evidence="9">Mitochondrial import inner membrane translocase subunit</fullName>
    </recommendedName>
</protein>
<evidence type="ECO:0000313" key="11">
    <source>
        <dbReference type="EMBL" id="CAG9320867.1"/>
    </source>
</evidence>
<proteinExistence type="inferred from homology"/>
<keyword evidence="3" id="KW-0479">Metal-binding</keyword>